<dbReference type="InterPro" id="IPR054071">
    <property type="entry name" value="PH_NF1"/>
</dbReference>
<evidence type="ECO:0008006" key="8">
    <source>
        <dbReference type="Google" id="ProtNLM"/>
    </source>
</evidence>
<dbReference type="InterPro" id="IPR008936">
    <property type="entry name" value="Rho_GTPase_activation_prot"/>
</dbReference>
<dbReference type="InterPro" id="IPR039360">
    <property type="entry name" value="Ras_GTPase"/>
</dbReference>
<sequence>MSTIAMAITNMLETMSQTTPLSKHDDTPNSGFQPQLFMLRILAACMQHHWKHHQSKREKAKRRPALQRSDAVGLPEGLSLADPPQLDESLAKHIIHVISRILSQVSSLEDREQHGFVVANESKSVVDYRPGFADMHQASCRVLAYVSASNWNTTFSMFRSRILHLTSTSEENPEVADIVMLECASLNSKRLSMVLTELCASALHLKKPVQQWIAVALRKAIWNWIESYTSEFMSLCHNQRRLEGSPEILFDIFNSLADTAKKKAVFWPAQTMLLVLCPDIMFSTSIVGGNAYNKKAAFLSALSKAMKGDRMGELAAICYVDLCRAATYVSKDEMTAIRQIVPDVENELIDKLFDPHRYLSAEDKTNSLGVSIDYQRLMADCIVAMFRLDVERTVSTLIPLCFEFTAPTIFKVSVVKAAVIIASEENQLPWIASISALHGPLCSRIRTLFLEYYQSELREKSDTSSQSSRKGGSRLKKEVKTASSERLELILDVLHLYQTDPQLAILGDDTDRYEQNAAVMVAITRYLSDASLSVREAASDCLTKLHAPDYILLWGPPNRFMEFFWKISSEVQYTLAKQLLLEEKDQALKILLELLKRLLTLRNQFLECHSDVTSRGIDIRERWQASVALEVALLVLLCSSDTSICTLAIECFGLLCNEVRLTEILDDYQPSSTTIVQNIGCYTELTHHAAVVTGRKSQQRRIRGSLRTANPGSPGLSAAWEEVWRRWKRMTPLVVRSCEEMREESSEPNKKTGWHDKLRNTRHISSNVLSLPVDEDRSAEWQNYAGFLAALGGVCLMTAQNEEFTSSQSSSTNSYCRSDSAAMVEQFVMKMVELLACDNLMVREWVREILGNDLSSALYHILFRDLEATMSNGFSQENKNEPICSSRYALFVEQTVSVLKLILDRTTDKSESLFVLDFSTLIRLCTFYVNKLPNDTGSMKMKIKLCQLIEVLMTKKDRIILRQEFRLRNKLLEIITEWTNKLQQDLDLACLKTIVALLHQLPLQPLEAPQESNAMAAKSRIFFKYFTYFFKILNRCRVTEMNSLTRSRGSLDFRANSELAPLKNYTILALSNMLSANVDAGLKYSFSMGYHEDNNTRTAFMEVLSNILNQGTEFETLAETVMTDRYEKLIDIIVYSDLNITMSLCEICPSAKIDNIASVLLACYASRNKTMQLFKIVIQKEVETTDNETDLFRRTSIATRLLSAYAREQGSEYMRAVLLPVFQKLSELPRKEKSFELDPTKLSPGEDIQQNKKNVTLVTDLLLQAICNSVDLAPLSFREICHTIVTSVRERFPEVKYTAAGSFIFLRFFCPAIVSPESVGLLKNSSLISREMRRGLLMATKVIQNLANNVLFGAKETYMIALNDFLTDNIYKVATFLREISTCCDSTDSIVEDYKLNDEDYIRLHHVLTDNMEHLSKDLATRRYKPVHDLETLTALKREFDRFANILAQLGRPPQMPKKKSVSSKDYVYAASNQLYADFMRRNSDRGVESSGLKNVFYEGGVSKSARPVFYLIMRHIQVDSIDLELLVYHIICTLEANTNGPFEILIDFTLFCKDNEIPAQWFNQFMQLASEHIIDNINALHLYNPNSYLRTYLKKTQFSPIPHKLSKRMFFAVTLTELQEHIQTSEIKLPDSTLGLETDPSAVFFPVHKIIQYKTSIPLTMKVSAEYVQIMTVRKQEIIYGIQTILNDVYHISDIEQVTLIQHDLQGTESANEFGFKTARDSSIIIFSSPKRETIINTIRQSKRRYESSQPTTITERTIRPNDVPGRLLNMALLNLGSSDPNLRLASYRLLYALTRAFNFDVDKQLLDAKDLCLPANSTDFIVNISERIAAKEPMLTLEFLNECVMGYTKSEEATRYLVLLYMMPWLSNLSYYCGNSATNTVKIKEILRQLVDLTINGEMTKLVQAKIWKAIANVDDILNMVIDTFLNIALEHGIGSRQAEVVADTLVTLSNVTIRSKLIAFLRRVLNRTSFNPTRSLTDHETWPEIAILVRFLLMISFNNRGPLRRIMSEILNVVTLMAGIGPTLVRASVHGVIINLIQSLCTRMPLPAANVKKLQLILTELSDSKSRLLFGLNRTNANAFAIASETLNDTVEPISLNSVEIIVSKLSEVMNISAPNTDILNYWRARWMSLVTSTAFQFNPAIQPRSFIILGYLGREEIDDDLLYQILVALRGALAIFNESDPNLVVSIMMCLKNLVENLPSDSIYLLQLFWIAVTLVELNSPSIFATALELLEAVFRSLDVQGFFISSRVSEVLLTARAPIADIAQQLDGLCGVNFESHFSFAIAGIMMKGMRYSDMKMTIYNCLYTFLSIERKQHEKGNEVVTEKINASILGYMTALLPMAAKNDAVDDLLKLAGISENVGPDRKTYEGIFDKLDVPDNITALLVISLLATMNLAVDTESERLFIYGLLSEAAISIPEVFVLIYDSLLPKMNQIVVNSQTKPLLECVKSILVTACSNPSFSNPKDTSQKALLDKVGFSALCDSTFGVATSSSLKNTKLAMVKPYPPTDRASGLNPTLFPYISDLPGKLEFEPDGYMLGLIRDPQAVENGPDIKPLDSETLRDAFSLREGPIPGFDASVLGTDDATTTEGNYEGTQGEGEHDGERRHKKKKKKRHSHDEEGHIHSEHKKKKKKKREDFVDI</sequence>
<evidence type="ECO:0000256" key="2">
    <source>
        <dbReference type="ARBA" id="ARBA00022553"/>
    </source>
</evidence>
<protein>
    <recommendedName>
        <fullName evidence="8">Ras-GAP domain-containing protein</fullName>
    </recommendedName>
</protein>
<keyword evidence="1" id="KW-0343">GTPase activation</keyword>
<feature type="compositionally biased region" description="Basic residues" evidence="3">
    <location>
        <begin position="2628"/>
        <end position="2637"/>
    </location>
</feature>
<dbReference type="InterPro" id="IPR001936">
    <property type="entry name" value="RasGAP_dom"/>
</dbReference>
<evidence type="ECO:0000256" key="1">
    <source>
        <dbReference type="ARBA" id="ARBA00022468"/>
    </source>
</evidence>
<feature type="compositionally biased region" description="Polar residues" evidence="3">
    <location>
        <begin position="2587"/>
        <end position="2597"/>
    </location>
</feature>
<evidence type="ECO:0000259" key="4">
    <source>
        <dbReference type="PROSITE" id="PS50018"/>
    </source>
</evidence>
<feature type="region of interest" description="Disordered" evidence="3">
    <location>
        <begin position="2571"/>
        <end position="2644"/>
    </location>
</feature>
<dbReference type="Pfam" id="PF13716">
    <property type="entry name" value="CRAL_TRIO_2"/>
    <property type="match status" value="1"/>
</dbReference>
<dbReference type="PANTHER" id="PTHR10194:SF142">
    <property type="entry name" value="NEUROFIBROMIN"/>
    <property type="match status" value="1"/>
</dbReference>
<comment type="caution">
    <text evidence="6">The sequence shown here is derived from an EMBL/GenBank/DDBJ whole genome shotgun (WGS) entry which is preliminary data.</text>
</comment>
<evidence type="ECO:0000313" key="7">
    <source>
        <dbReference type="Proteomes" id="UP000740926"/>
    </source>
</evidence>
<dbReference type="PROSITE" id="PS50191">
    <property type="entry name" value="CRAL_TRIO"/>
    <property type="match status" value="1"/>
</dbReference>
<dbReference type="InterPro" id="IPR016024">
    <property type="entry name" value="ARM-type_fold"/>
</dbReference>
<dbReference type="SMART" id="SM00323">
    <property type="entry name" value="RasGAP"/>
    <property type="match status" value="1"/>
</dbReference>
<dbReference type="PANTHER" id="PTHR10194">
    <property type="entry name" value="RAS GTPASE-ACTIVATING PROTEINS"/>
    <property type="match status" value="1"/>
</dbReference>
<feature type="domain" description="CRAL-TRIO" evidence="5">
    <location>
        <begin position="1485"/>
        <end position="1642"/>
    </location>
</feature>
<dbReference type="InterPro" id="IPR023152">
    <property type="entry name" value="RasGAP_CS"/>
</dbReference>
<dbReference type="Gene3D" id="2.30.29.30">
    <property type="entry name" value="Pleckstrin-homology domain (PH domain)/Phosphotyrosine-binding domain (PTB)"/>
    <property type="match status" value="1"/>
</dbReference>
<dbReference type="InterPro" id="IPR011993">
    <property type="entry name" value="PH-like_dom_sf"/>
</dbReference>
<dbReference type="Pfam" id="PF00616">
    <property type="entry name" value="RasGAP"/>
    <property type="match status" value="1"/>
</dbReference>
<reference evidence="6 7" key="1">
    <citation type="journal article" date="2020" name="Microb. Genom.">
        <title>Genetic diversity of clinical and environmental Mucorales isolates obtained from an investigation of mucormycosis cases among solid organ transplant recipients.</title>
        <authorList>
            <person name="Nguyen M.H."/>
            <person name="Kaul D."/>
            <person name="Muto C."/>
            <person name="Cheng S.J."/>
            <person name="Richter R.A."/>
            <person name="Bruno V.M."/>
            <person name="Liu G."/>
            <person name="Beyhan S."/>
            <person name="Sundermann A.J."/>
            <person name="Mounaud S."/>
            <person name="Pasculle A.W."/>
            <person name="Nierman W.C."/>
            <person name="Driscoll E."/>
            <person name="Cumbie R."/>
            <person name="Clancy C.J."/>
            <person name="Dupont C.L."/>
        </authorList>
    </citation>
    <scope>NUCLEOTIDE SEQUENCE [LARGE SCALE GENOMIC DNA]</scope>
    <source>
        <strain evidence="6 7">GL24</strain>
    </source>
</reference>
<keyword evidence="7" id="KW-1185">Reference proteome</keyword>
<evidence type="ECO:0000256" key="3">
    <source>
        <dbReference type="SAM" id="MobiDB-lite"/>
    </source>
</evidence>
<evidence type="ECO:0000313" key="6">
    <source>
        <dbReference type="EMBL" id="KAG1570234.1"/>
    </source>
</evidence>
<organism evidence="6 7">
    <name type="scientific">Rhizopus delemar</name>
    <dbReference type="NCBI Taxonomy" id="936053"/>
    <lineage>
        <taxon>Eukaryota</taxon>
        <taxon>Fungi</taxon>
        <taxon>Fungi incertae sedis</taxon>
        <taxon>Mucoromycota</taxon>
        <taxon>Mucoromycotina</taxon>
        <taxon>Mucoromycetes</taxon>
        <taxon>Mucorales</taxon>
        <taxon>Mucorineae</taxon>
        <taxon>Rhizopodaceae</taxon>
        <taxon>Rhizopus</taxon>
    </lineage>
</organism>
<keyword evidence="2" id="KW-0597">Phosphoprotein</keyword>
<evidence type="ECO:0000259" key="5">
    <source>
        <dbReference type="PROSITE" id="PS50191"/>
    </source>
</evidence>
<dbReference type="CDD" id="cd00170">
    <property type="entry name" value="SEC14"/>
    <property type="match status" value="1"/>
</dbReference>
<dbReference type="Proteomes" id="UP000740926">
    <property type="component" value="Unassembled WGS sequence"/>
</dbReference>
<dbReference type="PROSITE" id="PS50018">
    <property type="entry name" value="RAS_GTPASE_ACTIV_2"/>
    <property type="match status" value="1"/>
</dbReference>
<dbReference type="PROSITE" id="PS00509">
    <property type="entry name" value="RAS_GTPASE_ACTIV_1"/>
    <property type="match status" value="1"/>
</dbReference>
<gene>
    <name evidence="6" type="ORF">G6F50_005671</name>
</gene>
<dbReference type="Pfam" id="PF21877">
    <property type="entry name" value="PH_NF1"/>
    <property type="match status" value="1"/>
</dbReference>
<dbReference type="SUPFAM" id="SSF48350">
    <property type="entry name" value="GTPase activation domain, GAP"/>
    <property type="match status" value="1"/>
</dbReference>
<dbReference type="Gene3D" id="3.40.525.10">
    <property type="entry name" value="CRAL-TRIO lipid binding domain"/>
    <property type="match status" value="1"/>
</dbReference>
<feature type="domain" description="Ras-GAP" evidence="4">
    <location>
        <begin position="1152"/>
        <end position="1348"/>
    </location>
</feature>
<dbReference type="GO" id="GO:0005096">
    <property type="term" value="F:GTPase activator activity"/>
    <property type="evidence" value="ECO:0007669"/>
    <property type="project" value="UniProtKB-KW"/>
</dbReference>
<dbReference type="InterPro" id="IPR001251">
    <property type="entry name" value="CRAL-TRIO_dom"/>
</dbReference>
<name>A0A9P6Z4D4_9FUNG</name>
<dbReference type="InterPro" id="IPR036865">
    <property type="entry name" value="CRAL-TRIO_dom_sf"/>
</dbReference>
<dbReference type="EMBL" id="JAANIU010000775">
    <property type="protein sequence ID" value="KAG1570234.1"/>
    <property type="molecule type" value="Genomic_DNA"/>
</dbReference>
<proteinExistence type="predicted"/>
<accession>A0A9P6Z4D4</accession>
<feature type="compositionally biased region" description="Basic residues" evidence="3">
    <location>
        <begin position="2609"/>
        <end position="2618"/>
    </location>
</feature>
<dbReference type="Gene3D" id="1.10.506.10">
    <property type="entry name" value="GTPase Activation - p120gap, domain 1"/>
    <property type="match status" value="2"/>
</dbReference>
<dbReference type="SUPFAM" id="SSF48371">
    <property type="entry name" value="ARM repeat"/>
    <property type="match status" value="2"/>
</dbReference>